<reference evidence="2 3" key="1">
    <citation type="submission" date="2024-01" db="EMBL/GenBank/DDBJ databases">
        <title>Complete genome of Cladobotryum mycophilum ATHUM6906.</title>
        <authorList>
            <person name="Christinaki A.C."/>
            <person name="Myridakis A.I."/>
            <person name="Kouvelis V.N."/>
        </authorList>
    </citation>
    <scope>NUCLEOTIDE SEQUENCE [LARGE SCALE GENOMIC DNA]</scope>
    <source>
        <strain evidence="2 3">ATHUM6906</strain>
    </source>
</reference>
<accession>A0ABR0SUT4</accession>
<dbReference type="EMBL" id="JAVFKD010000004">
    <property type="protein sequence ID" value="KAK5995918.1"/>
    <property type="molecule type" value="Genomic_DNA"/>
</dbReference>
<proteinExistence type="predicted"/>
<name>A0ABR0SUT4_9HYPO</name>
<feature type="domain" description="Tse2 ADP-ribosyltransferase toxin" evidence="1">
    <location>
        <begin position="13"/>
        <end position="141"/>
    </location>
</feature>
<sequence length="156" mass="17819">MSNLVAVFRHIPKQLFRVNNGPRIGLRPWAPGLRSYDVVLEDGRVQPRALSPSTYKSPNGVSMRSNSPHQRLLISRLYKAQNLVIYAIPAGTRLPDDLLLVHERADHYSLQPARDMGLKELNNQVTNFFIENGTVYTRKEWLKTFRQPTDVPDVGK</sequence>
<comment type="caution">
    <text evidence="2">The sequence shown here is derived from an EMBL/GenBank/DDBJ whole genome shotgun (WGS) entry which is preliminary data.</text>
</comment>
<dbReference type="InterPro" id="IPR041018">
    <property type="entry name" value="ADPRTs_Tse2"/>
</dbReference>
<dbReference type="Proteomes" id="UP001338125">
    <property type="component" value="Unassembled WGS sequence"/>
</dbReference>
<keyword evidence="3" id="KW-1185">Reference proteome</keyword>
<gene>
    <name evidence="2" type="ORF">PT974_04337</name>
</gene>
<protein>
    <recommendedName>
        <fullName evidence="1">Tse2 ADP-ribosyltransferase toxin domain-containing protein</fullName>
    </recommendedName>
</protein>
<organism evidence="2 3">
    <name type="scientific">Cladobotryum mycophilum</name>
    <dbReference type="NCBI Taxonomy" id="491253"/>
    <lineage>
        <taxon>Eukaryota</taxon>
        <taxon>Fungi</taxon>
        <taxon>Dikarya</taxon>
        <taxon>Ascomycota</taxon>
        <taxon>Pezizomycotina</taxon>
        <taxon>Sordariomycetes</taxon>
        <taxon>Hypocreomycetidae</taxon>
        <taxon>Hypocreales</taxon>
        <taxon>Hypocreaceae</taxon>
        <taxon>Cladobotryum</taxon>
    </lineage>
</organism>
<evidence type="ECO:0000313" key="3">
    <source>
        <dbReference type="Proteomes" id="UP001338125"/>
    </source>
</evidence>
<evidence type="ECO:0000313" key="2">
    <source>
        <dbReference type="EMBL" id="KAK5995918.1"/>
    </source>
</evidence>
<evidence type="ECO:0000259" key="1">
    <source>
        <dbReference type="Pfam" id="PF18648"/>
    </source>
</evidence>
<dbReference type="Pfam" id="PF18648">
    <property type="entry name" value="ADPRTs_Tse2"/>
    <property type="match status" value="1"/>
</dbReference>